<evidence type="ECO:0000313" key="3">
    <source>
        <dbReference type="EMBL" id="EED87663.1"/>
    </source>
</evidence>
<dbReference type="KEGG" id="tps:THAPSDRAFT_38632"/>
<sequence>MNTTAKPVVVFLTGGAWIIGYRMWGTLLGRALVPFGILVVVPDYRNFPRVNVDGMVQDVDMSIQWVMDNVEEFGGDANRVVLVGQSAGAHLGGVVVARKVLDWLRRERRVSKSSLPPLKSTYQPQQLCGFISTSSPHNLVTMREVFHRHGLSANEYVKLMDTKRKREPADDELRLQDAFPNLSVIHGTADKTVPVTEALEFISLLTNLQIPVETKLYKEWSHTDPILEAPMRG</sequence>
<dbReference type="InterPro" id="IPR049492">
    <property type="entry name" value="BD-FAE-like_dom"/>
</dbReference>
<name>B8CFN8_THAPS</name>
<dbReference type="PaxDb" id="35128-Thaps38632"/>
<dbReference type="ESTHER" id="thaps-b8cfn8">
    <property type="family name" value="BD-FAE"/>
</dbReference>
<dbReference type="HOGENOM" id="CLU_1192570_0_0_1"/>
<reference evidence="3 4" key="2">
    <citation type="journal article" date="2008" name="Nature">
        <title>The Phaeodactylum genome reveals the evolutionary history of diatom genomes.</title>
        <authorList>
            <person name="Bowler C."/>
            <person name="Allen A.E."/>
            <person name="Badger J.H."/>
            <person name="Grimwood J."/>
            <person name="Jabbari K."/>
            <person name="Kuo A."/>
            <person name="Maheswari U."/>
            <person name="Martens C."/>
            <person name="Maumus F."/>
            <person name="Otillar R.P."/>
            <person name="Rayko E."/>
            <person name="Salamov A."/>
            <person name="Vandepoele K."/>
            <person name="Beszteri B."/>
            <person name="Gruber A."/>
            <person name="Heijde M."/>
            <person name="Katinka M."/>
            <person name="Mock T."/>
            <person name="Valentin K."/>
            <person name="Verret F."/>
            <person name="Berges J.A."/>
            <person name="Brownlee C."/>
            <person name="Cadoret J.P."/>
            <person name="Chiovitti A."/>
            <person name="Choi C.J."/>
            <person name="Coesel S."/>
            <person name="De Martino A."/>
            <person name="Detter J.C."/>
            <person name="Durkin C."/>
            <person name="Falciatore A."/>
            <person name="Fournet J."/>
            <person name="Haruta M."/>
            <person name="Huysman M.J."/>
            <person name="Jenkins B.D."/>
            <person name="Jiroutova K."/>
            <person name="Jorgensen R.E."/>
            <person name="Joubert Y."/>
            <person name="Kaplan A."/>
            <person name="Kroger N."/>
            <person name="Kroth P.G."/>
            <person name="La Roche J."/>
            <person name="Lindquist E."/>
            <person name="Lommer M."/>
            <person name="Martin-Jezequel V."/>
            <person name="Lopez P.J."/>
            <person name="Lucas S."/>
            <person name="Mangogna M."/>
            <person name="McGinnis K."/>
            <person name="Medlin L.K."/>
            <person name="Montsant A."/>
            <person name="Oudot-Le Secq M.P."/>
            <person name="Napoli C."/>
            <person name="Obornik M."/>
            <person name="Parker M.S."/>
            <person name="Petit J.L."/>
            <person name="Porcel B.M."/>
            <person name="Poulsen N."/>
            <person name="Robison M."/>
            <person name="Rychlewski L."/>
            <person name="Rynearson T.A."/>
            <person name="Schmutz J."/>
            <person name="Shapiro H."/>
            <person name="Siaut M."/>
            <person name="Stanley M."/>
            <person name="Sussman M.R."/>
            <person name="Taylor A.R."/>
            <person name="Vardi A."/>
            <person name="von Dassow P."/>
            <person name="Vyverman W."/>
            <person name="Willis A."/>
            <person name="Wyrwicz L.S."/>
            <person name="Rokhsar D.S."/>
            <person name="Weissenbach J."/>
            <person name="Armbrust E.V."/>
            <person name="Green B.R."/>
            <person name="Van de Peer Y."/>
            <person name="Grigoriev I.V."/>
        </authorList>
    </citation>
    <scope>NUCLEOTIDE SEQUENCE [LARGE SCALE GENOMIC DNA]</scope>
    <source>
        <strain evidence="3 4">CCMP1335</strain>
    </source>
</reference>
<dbReference type="GeneID" id="7442852"/>
<protein>
    <recommendedName>
        <fullName evidence="2">BD-FAE-like domain-containing protein</fullName>
    </recommendedName>
</protein>
<feature type="domain" description="BD-FAE-like" evidence="2">
    <location>
        <begin position="4"/>
        <end position="202"/>
    </location>
</feature>
<evidence type="ECO:0000256" key="1">
    <source>
        <dbReference type="ARBA" id="ARBA00022801"/>
    </source>
</evidence>
<gene>
    <name evidence="3" type="ORF">THAPSDRAFT_38632</name>
</gene>
<dbReference type="InterPro" id="IPR050300">
    <property type="entry name" value="GDXG_lipolytic_enzyme"/>
</dbReference>
<feature type="non-terminal residue" evidence="3">
    <location>
        <position position="233"/>
    </location>
</feature>
<dbReference type="InterPro" id="IPR019826">
    <property type="entry name" value="Carboxylesterase_B_AS"/>
</dbReference>
<dbReference type="Gene3D" id="3.40.50.1820">
    <property type="entry name" value="alpha/beta hydrolase"/>
    <property type="match status" value="1"/>
</dbReference>
<dbReference type="Proteomes" id="UP000001449">
    <property type="component" value="Chromosome 22"/>
</dbReference>
<dbReference type="PANTHER" id="PTHR48081:SF33">
    <property type="entry name" value="KYNURENINE FORMAMIDASE"/>
    <property type="match status" value="1"/>
</dbReference>
<reference evidence="3 4" key="1">
    <citation type="journal article" date="2004" name="Science">
        <title>The genome of the diatom Thalassiosira pseudonana: ecology, evolution, and metabolism.</title>
        <authorList>
            <person name="Armbrust E.V."/>
            <person name="Berges J.A."/>
            <person name="Bowler C."/>
            <person name="Green B.R."/>
            <person name="Martinez D."/>
            <person name="Putnam N.H."/>
            <person name="Zhou S."/>
            <person name="Allen A.E."/>
            <person name="Apt K.E."/>
            <person name="Bechner M."/>
            <person name="Brzezinski M.A."/>
            <person name="Chaal B.K."/>
            <person name="Chiovitti A."/>
            <person name="Davis A.K."/>
            <person name="Demarest M.S."/>
            <person name="Detter J.C."/>
            <person name="Glavina T."/>
            <person name="Goodstein D."/>
            <person name="Hadi M.Z."/>
            <person name="Hellsten U."/>
            <person name="Hildebrand M."/>
            <person name="Jenkins B.D."/>
            <person name="Jurka J."/>
            <person name="Kapitonov V.V."/>
            <person name="Kroger N."/>
            <person name="Lau W.W."/>
            <person name="Lane T.W."/>
            <person name="Larimer F.W."/>
            <person name="Lippmeier J.C."/>
            <person name="Lucas S."/>
            <person name="Medina M."/>
            <person name="Montsant A."/>
            <person name="Obornik M."/>
            <person name="Parker M.S."/>
            <person name="Palenik B."/>
            <person name="Pazour G.J."/>
            <person name="Richardson P.M."/>
            <person name="Rynearson T.A."/>
            <person name="Saito M.A."/>
            <person name="Schwartz D.C."/>
            <person name="Thamatrakoln K."/>
            <person name="Valentin K."/>
            <person name="Vardi A."/>
            <person name="Wilkerson F.P."/>
            <person name="Rokhsar D.S."/>
        </authorList>
    </citation>
    <scope>NUCLEOTIDE SEQUENCE [LARGE SCALE GENOMIC DNA]</scope>
    <source>
        <strain evidence="3 4">CCMP1335</strain>
    </source>
</reference>
<evidence type="ECO:0000313" key="4">
    <source>
        <dbReference type="Proteomes" id="UP000001449"/>
    </source>
</evidence>
<evidence type="ECO:0000259" key="2">
    <source>
        <dbReference type="Pfam" id="PF20434"/>
    </source>
</evidence>
<dbReference type="PANTHER" id="PTHR48081">
    <property type="entry name" value="AB HYDROLASE SUPERFAMILY PROTEIN C4A8.06C"/>
    <property type="match status" value="1"/>
</dbReference>
<dbReference type="AlphaFoldDB" id="B8CFN8"/>
<dbReference type="InterPro" id="IPR029058">
    <property type="entry name" value="AB_hydrolase_fold"/>
</dbReference>
<dbReference type="EMBL" id="CM000653">
    <property type="protein sequence ID" value="EED87663.1"/>
    <property type="molecule type" value="Genomic_DNA"/>
</dbReference>
<dbReference type="GO" id="GO:0016787">
    <property type="term" value="F:hydrolase activity"/>
    <property type="evidence" value="ECO:0007669"/>
    <property type="project" value="UniProtKB-KW"/>
</dbReference>
<keyword evidence="1" id="KW-0378">Hydrolase</keyword>
<organism evidence="3 4">
    <name type="scientific">Thalassiosira pseudonana</name>
    <name type="common">Marine diatom</name>
    <name type="synonym">Cyclotella nana</name>
    <dbReference type="NCBI Taxonomy" id="35128"/>
    <lineage>
        <taxon>Eukaryota</taxon>
        <taxon>Sar</taxon>
        <taxon>Stramenopiles</taxon>
        <taxon>Ochrophyta</taxon>
        <taxon>Bacillariophyta</taxon>
        <taxon>Coscinodiscophyceae</taxon>
        <taxon>Thalassiosirophycidae</taxon>
        <taxon>Thalassiosirales</taxon>
        <taxon>Thalassiosiraceae</taxon>
        <taxon>Thalassiosira</taxon>
    </lineage>
</organism>
<dbReference type="STRING" id="35128.B8CFN8"/>
<proteinExistence type="predicted"/>
<dbReference type="OMA" id="DISIPHN"/>
<accession>B8CFN8</accession>
<dbReference type="RefSeq" id="XP_002294883.1">
    <property type="nucleotide sequence ID" value="XM_002294847.1"/>
</dbReference>
<dbReference type="SUPFAM" id="SSF53474">
    <property type="entry name" value="alpha/beta-Hydrolases"/>
    <property type="match status" value="1"/>
</dbReference>
<keyword evidence="4" id="KW-1185">Reference proteome</keyword>
<dbReference type="InParanoid" id="B8CFN8"/>
<dbReference type="Pfam" id="PF20434">
    <property type="entry name" value="BD-FAE"/>
    <property type="match status" value="1"/>
</dbReference>
<dbReference type="PROSITE" id="PS00122">
    <property type="entry name" value="CARBOXYLESTERASE_B_1"/>
    <property type="match status" value="1"/>
</dbReference>
<dbReference type="eggNOG" id="KOG1516">
    <property type="taxonomic scope" value="Eukaryota"/>
</dbReference>